<dbReference type="AlphaFoldDB" id="A0A9N8WF65"/>
<feature type="domain" description="RRM" evidence="3">
    <location>
        <begin position="3"/>
        <end position="42"/>
    </location>
</feature>
<evidence type="ECO:0000313" key="4">
    <source>
        <dbReference type="EMBL" id="CAG8481310.1"/>
    </source>
</evidence>
<keyword evidence="1 2" id="KW-0694">RNA-binding</keyword>
<dbReference type="InterPro" id="IPR000504">
    <property type="entry name" value="RRM_dom"/>
</dbReference>
<dbReference type="InterPro" id="IPR012677">
    <property type="entry name" value="Nucleotide-bd_a/b_plait_sf"/>
</dbReference>
<evidence type="ECO:0000313" key="5">
    <source>
        <dbReference type="Proteomes" id="UP000789396"/>
    </source>
</evidence>
<dbReference type="GO" id="GO:0005634">
    <property type="term" value="C:nucleus"/>
    <property type="evidence" value="ECO:0007669"/>
    <property type="project" value="TreeGrafter"/>
</dbReference>
<proteinExistence type="predicted"/>
<comment type="caution">
    <text evidence="4">The sequence shown here is derived from an EMBL/GenBank/DDBJ whole genome shotgun (WGS) entry which is preliminary data.</text>
</comment>
<dbReference type="PANTHER" id="PTHR48024:SF56">
    <property type="entry name" value="HETEROGENEOUS NUCLEAR RIBONUCLEOPROTEIN A0"/>
    <property type="match status" value="1"/>
</dbReference>
<dbReference type="GO" id="GO:0003723">
    <property type="term" value="F:RNA binding"/>
    <property type="evidence" value="ECO:0007669"/>
    <property type="project" value="UniProtKB-UniRule"/>
</dbReference>
<dbReference type="OrthoDB" id="439808at2759"/>
<keyword evidence="5" id="KW-1185">Reference proteome</keyword>
<evidence type="ECO:0000259" key="3">
    <source>
        <dbReference type="PROSITE" id="PS50102"/>
    </source>
</evidence>
<accession>A0A9N8WF65</accession>
<evidence type="ECO:0000256" key="1">
    <source>
        <dbReference type="ARBA" id="ARBA00022884"/>
    </source>
</evidence>
<dbReference type="Gene3D" id="3.30.70.330">
    <property type="match status" value="1"/>
</dbReference>
<dbReference type="Pfam" id="PF00076">
    <property type="entry name" value="RRM_1"/>
    <property type="match status" value="1"/>
</dbReference>
<dbReference type="InterPro" id="IPR035979">
    <property type="entry name" value="RBD_domain_sf"/>
</dbReference>
<sequence>MSVKLFVGGLSWGTDDSALRSRFEEYGNVEDVVVIRDRDTGKLCVLTKA</sequence>
<dbReference type="SUPFAM" id="SSF54928">
    <property type="entry name" value="RNA-binding domain, RBD"/>
    <property type="match status" value="1"/>
</dbReference>
<gene>
    <name evidence="4" type="ORF">RFULGI_LOCUS1555</name>
</gene>
<dbReference type="PANTHER" id="PTHR48024">
    <property type="entry name" value="GEO13361P1-RELATED"/>
    <property type="match status" value="1"/>
</dbReference>
<evidence type="ECO:0000256" key="2">
    <source>
        <dbReference type="PROSITE-ProRule" id="PRU00176"/>
    </source>
</evidence>
<protein>
    <submittedName>
        <fullName evidence="4">3646_t:CDS:1</fullName>
    </submittedName>
</protein>
<reference evidence="4" key="1">
    <citation type="submission" date="2021-06" db="EMBL/GenBank/DDBJ databases">
        <authorList>
            <person name="Kallberg Y."/>
            <person name="Tangrot J."/>
            <person name="Rosling A."/>
        </authorList>
    </citation>
    <scope>NUCLEOTIDE SEQUENCE</scope>
    <source>
        <strain evidence="4">IN212</strain>
    </source>
</reference>
<dbReference type="Proteomes" id="UP000789396">
    <property type="component" value="Unassembled WGS sequence"/>
</dbReference>
<dbReference type="EMBL" id="CAJVPZ010000979">
    <property type="protein sequence ID" value="CAG8481310.1"/>
    <property type="molecule type" value="Genomic_DNA"/>
</dbReference>
<organism evidence="4 5">
    <name type="scientific">Racocetra fulgida</name>
    <dbReference type="NCBI Taxonomy" id="60492"/>
    <lineage>
        <taxon>Eukaryota</taxon>
        <taxon>Fungi</taxon>
        <taxon>Fungi incertae sedis</taxon>
        <taxon>Mucoromycota</taxon>
        <taxon>Glomeromycotina</taxon>
        <taxon>Glomeromycetes</taxon>
        <taxon>Diversisporales</taxon>
        <taxon>Gigasporaceae</taxon>
        <taxon>Racocetra</taxon>
    </lineage>
</organism>
<name>A0A9N8WF65_9GLOM</name>
<dbReference type="InterPro" id="IPR050886">
    <property type="entry name" value="RNA-binding_reg"/>
</dbReference>
<dbReference type="PROSITE" id="PS50102">
    <property type="entry name" value="RRM"/>
    <property type="match status" value="1"/>
</dbReference>